<dbReference type="Gene3D" id="2.40.420.20">
    <property type="match status" value="1"/>
</dbReference>
<dbReference type="InterPro" id="IPR058627">
    <property type="entry name" value="MdtA-like_C"/>
</dbReference>
<organism evidence="11 12">
    <name type="scientific">Dyella soli</name>
    <dbReference type="NCBI Taxonomy" id="522319"/>
    <lineage>
        <taxon>Bacteria</taxon>
        <taxon>Pseudomonadati</taxon>
        <taxon>Pseudomonadota</taxon>
        <taxon>Gammaproteobacteria</taxon>
        <taxon>Lysobacterales</taxon>
        <taxon>Rhodanobacteraceae</taxon>
        <taxon>Dyella</taxon>
    </lineage>
</organism>
<reference evidence="11 12" key="1">
    <citation type="submission" date="2019-02" db="EMBL/GenBank/DDBJ databases">
        <title>Dyella amyloliquefaciens sp. nov., isolated from forest soil.</title>
        <authorList>
            <person name="Gao Z.-H."/>
            <person name="Qiu L.-H."/>
        </authorList>
    </citation>
    <scope>NUCLEOTIDE SEQUENCE [LARGE SCALE GENOMIC DNA]</scope>
    <source>
        <strain evidence="11 12">KACC 12747</strain>
    </source>
</reference>
<evidence type="ECO:0000256" key="6">
    <source>
        <dbReference type="ARBA" id="ARBA00023136"/>
    </source>
</evidence>
<dbReference type="Gene3D" id="2.40.30.170">
    <property type="match status" value="1"/>
</dbReference>
<dbReference type="Proteomes" id="UP000291822">
    <property type="component" value="Unassembled WGS sequence"/>
</dbReference>
<dbReference type="PANTHER" id="PTHR30469:SF36">
    <property type="entry name" value="BLL3903 PROTEIN"/>
    <property type="match status" value="1"/>
</dbReference>
<sequence>MPWKKSVFIILILAILGAAMLVFRGGKDSAAPQAKSVGGGQDVPVQIAAATRGEIDLSLKLVARAEAWSTVSIRARVSGQLQKLAFIPGGHVKQGDLLIQIDPSLLKAQLDQARGTVAKDQAQLVKAEADQQRYTDLLAKGYVSRADYDTYQANLGIARATLKTDQAAQELAQTQLDYARIVAPFDGVMGAPLVWPGAQVTADTTDIVVINQIQPIRVAFNIPEESLAAIRAAQSRGDVLVTATIPGDLGKPLEGVLEFIDNAVDSTTGTIVLKGRFANDDDRLTPGQFVQLSLPTTRISNAVSIPVEALQSSAKGSFVFVYGKDGKVEQRFITPGPTAGKRLVVEKGLKAGEQVVTEGQMLLVDGSRARVKSGG</sequence>
<dbReference type="InterPro" id="IPR058624">
    <property type="entry name" value="MdtA-like_HH"/>
</dbReference>
<comment type="similarity">
    <text evidence="2">Belongs to the membrane fusion protein (MFP) (TC 8.A.1) family.</text>
</comment>
<dbReference type="InterPro" id="IPR058625">
    <property type="entry name" value="MdtA-like_BSH"/>
</dbReference>
<evidence type="ECO:0000256" key="3">
    <source>
        <dbReference type="ARBA" id="ARBA00022448"/>
    </source>
</evidence>
<dbReference type="GO" id="GO:1990281">
    <property type="term" value="C:efflux pump complex"/>
    <property type="evidence" value="ECO:0007669"/>
    <property type="project" value="TreeGrafter"/>
</dbReference>
<keyword evidence="5" id="KW-0997">Cell inner membrane</keyword>
<evidence type="ECO:0000259" key="9">
    <source>
        <dbReference type="Pfam" id="PF25944"/>
    </source>
</evidence>
<evidence type="ECO:0000313" key="12">
    <source>
        <dbReference type="Proteomes" id="UP000291822"/>
    </source>
</evidence>
<dbReference type="Pfam" id="PF25967">
    <property type="entry name" value="RND-MFP_C"/>
    <property type="match status" value="1"/>
</dbReference>
<dbReference type="Gene3D" id="1.10.287.470">
    <property type="entry name" value="Helix hairpin bin"/>
    <property type="match status" value="1"/>
</dbReference>
<evidence type="ECO:0000256" key="2">
    <source>
        <dbReference type="ARBA" id="ARBA00009477"/>
    </source>
</evidence>
<accession>A0A4R0YQA5</accession>
<evidence type="ECO:0000256" key="5">
    <source>
        <dbReference type="ARBA" id="ARBA00022519"/>
    </source>
</evidence>
<gene>
    <name evidence="11" type="ORF">EZM97_25455</name>
</gene>
<dbReference type="EMBL" id="SJTG01000004">
    <property type="protein sequence ID" value="TCI08013.1"/>
    <property type="molecule type" value="Genomic_DNA"/>
</dbReference>
<evidence type="ECO:0000259" key="8">
    <source>
        <dbReference type="Pfam" id="PF25917"/>
    </source>
</evidence>
<dbReference type="NCBIfam" id="TIGR01730">
    <property type="entry name" value="RND_mfp"/>
    <property type="match status" value="1"/>
</dbReference>
<comment type="caution">
    <text evidence="11">The sequence shown here is derived from an EMBL/GenBank/DDBJ whole genome shotgun (WGS) entry which is preliminary data.</text>
</comment>
<evidence type="ECO:0000313" key="11">
    <source>
        <dbReference type="EMBL" id="TCI08013.1"/>
    </source>
</evidence>
<proteinExistence type="inferred from homology"/>
<dbReference type="Gene3D" id="2.40.50.100">
    <property type="match status" value="1"/>
</dbReference>
<name>A0A4R0YQA5_9GAMM</name>
<comment type="subcellular location">
    <subcellularLocation>
        <location evidence="1">Cell membrane</location>
    </subcellularLocation>
</comment>
<protein>
    <submittedName>
        <fullName evidence="11">Efflux RND transporter periplasmic adaptor subunit</fullName>
    </submittedName>
</protein>
<feature type="domain" description="Multidrug resistance protein MdtA-like alpha-helical hairpin" evidence="7">
    <location>
        <begin position="109"/>
        <end position="179"/>
    </location>
</feature>
<dbReference type="Pfam" id="PF25917">
    <property type="entry name" value="BSH_RND"/>
    <property type="match status" value="1"/>
</dbReference>
<keyword evidence="6" id="KW-0472">Membrane</keyword>
<feature type="domain" description="Multidrug resistance protein MdtA-like beta-barrel" evidence="9">
    <location>
        <begin position="215"/>
        <end position="294"/>
    </location>
</feature>
<feature type="domain" description="Multidrug resistance protein MdtA-like C-terminal permuted SH3" evidence="10">
    <location>
        <begin position="301"/>
        <end position="359"/>
    </location>
</feature>
<dbReference type="InterPro" id="IPR058626">
    <property type="entry name" value="MdtA-like_b-barrel"/>
</dbReference>
<dbReference type="Pfam" id="PF25944">
    <property type="entry name" value="Beta-barrel_RND"/>
    <property type="match status" value="1"/>
</dbReference>
<dbReference type="InterPro" id="IPR006143">
    <property type="entry name" value="RND_pump_MFP"/>
</dbReference>
<keyword evidence="12" id="KW-1185">Reference proteome</keyword>
<evidence type="ECO:0000256" key="1">
    <source>
        <dbReference type="ARBA" id="ARBA00004236"/>
    </source>
</evidence>
<dbReference type="AlphaFoldDB" id="A0A4R0YQA5"/>
<keyword evidence="3" id="KW-0813">Transport</keyword>
<evidence type="ECO:0000259" key="7">
    <source>
        <dbReference type="Pfam" id="PF25876"/>
    </source>
</evidence>
<dbReference type="GO" id="GO:0015562">
    <property type="term" value="F:efflux transmembrane transporter activity"/>
    <property type="evidence" value="ECO:0007669"/>
    <property type="project" value="TreeGrafter"/>
</dbReference>
<evidence type="ECO:0000256" key="4">
    <source>
        <dbReference type="ARBA" id="ARBA00022475"/>
    </source>
</evidence>
<evidence type="ECO:0000259" key="10">
    <source>
        <dbReference type="Pfam" id="PF25967"/>
    </source>
</evidence>
<dbReference type="SUPFAM" id="SSF111369">
    <property type="entry name" value="HlyD-like secretion proteins"/>
    <property type="match status" value="1"/>
</dbReference>
<dbReference type="PANTHER" id="PTHR30469">
    <property type="entry name" value="MULTIDRUG RESISTANCE PROTEIN MDTA"/>
    <property type="match status" value="1"/>
</dbReference>
<dbReference type="RefSeq" id="WP_131152044.1">
    <property type="nucleotide sequence ID" value="NZ_SJTG01000004.1"/>
</dbReference>
<keyword evidence="4" id="KW-1003">Cell membrane</keyword>
<feature type="domain" description="Multidrug resistance protein MdtA-like barrel-sandwich hybrid" evidence="8">
    <location>
        <begin position="70"/>
        <end position="210"/>
    </location>
</feature>
<dbReference type="Pfam" id="PF25876">
    <property type="entry name" value="HH_MFP_RND"/>
    <property type="match status" value="1"/>
</dbReference>